<dbReference type="EMBL" id="JALJOR010000016">
    <property type="protein sequence ID" value="KAK9805261.1"/>
    <property type="molecule type" value="Genomic_DNA"/>
</dbReference>
<dbReference type="InterPro" id="IPR032710">
    <property type="entry name" value="NTF2-like_dom_sf"/>
</dbReference>
<name>A0AAW1PA09_9CHLO</name>
<dbReference type="Proteomes" id="UP001489004">
    <property type="component" value="Unassembled WGS sequence"/>
</dbReference>
<dbReference type="SUPFAM" id="SSF54427">
    <property type="entry name" value="NTF2-like"/>
    <property type="match status" value="1"/>
</dbReference>
<dbReference type="Pfam" id="PF12680">
    <property type="entry name" value="SnoaL_2"/>
    <property type="match status" value="1"/>
</dbReference>
<organism evidence="2 3">
    <name type="scientific">[Myrmecia] bisecta</name>
    <dbReference type="NCBI Taxonomy" id="41462"/>
    <lineage>
        <taxon>Eukaryota</taxon>
        <taxon>Viridiplantae</taxon>
        <taxon>Chlorophyta</taxon>
        <taxon>core chlorophytes</taxon>
        <taxon>Trebouxiophyceae</taxon>
        <taxon>Trebouxiales</taxon>
        <taxon>Trebouxiaceae</taxon>
        <taxon>Myrmecia</taxon>
    </lineage>
</organism>
<evidence type="ECO:0000313" key="2">
    <source>
        <dbReference type="EMBL" id="KAK9805261.1"/>
    </source>
</evidence>
<evidence type="ECO:0000259" key="1">
    <source>
        <dbReference type="Pfam" id="PF12680"/>
    </source>
</evidence>
<keyword evidence="3" id="KW-1185">Reference proteome</keyword>
<reference evidence="2 3" key="1">
    <citation type="journal article" date="2024" name="Nat. Commun.">
        <title>Phylogenomics reveals the evolutionary origins of lichenization in chlorophyte algae.</title>
        <authorList>
            <person name="Puginier C."/>
            <person name="Libourel C."/>
            <person name="Otte J."/>
            <person name="Skaloud P."/>
            <person name="Haon M."/>
            <person name="Grisel S."/>
            <person name="Petersen M."/>
            <person name="Berrin J.G."/>
            <person name="Delaux P.M."/>
            <person name="Dal Grande F."/>
            <person name="Keller J."/>
        </authorList>
    </citation>
    <scope>NUCLEOTIDE SEQUENCE [LARGE SCALE GENOMIC DNA]</scope>
    <source>
        <strain evidence="2 3">SAG 2043</strain>
    </source>
</reference>
<dbReference type="AlphaFoldDB" id="A0AAW1PA09"/>
<accession>A0AAW1PA09</accession>
<protein>
    <recommendedName>
        <fullName evidence="1">SnoaL-like domain-containing protein</fullName>
    </recommendedName>
</protein>
<gene>
    <name evidence="2" type="ORF">WJX72_009507</name>
</gene>
<proteinExistence type="predicted"/>
<evidence type="ECO:0000313" key="3">
    <source>
        <dbReference type="Proteomes" id="UP001489004"/>
    </source>
</evidence>
<comment type="caution">
    <text evidence="2">The sequence shown here is derived from an EMBL/GenBank/DDBJ whole genome shotgun (WGS) entry which is preliminary data.</text>
</comment>
<feature type="domain" description="SnoaL-like" evidence="1">
    <location>
        <begin position="27"/>
        <end position="145"/>
    </location>
</feature>
<dbReference type="Gene3D" id="3.10.450.50">
    <property type="match status" value="1"/>
</dbReference>
<dbReference type="InterPro" id="IPR037401">
    <property type="entry name" value="SnoaL-like"/>
</dbReference>
<sequence length="180" mass="20151">MTLHADHLSKRLQAQGTSSVNMEPVVQAYDMFVKNHVTDALNLCCTEDVEWTMIGKEADIPWAGTFKGRRAVEEHMFKQRARFIRMLDIETGPFIKSKDGKHVTVTGTYTYTPVAALNQAGGPVPEYTFEWAHIITLANDGRIAKLVAYPDTWMIVQTLKDAKAAVAASRYGTRLSFDAR</sequence>